<dbReference type="Proteomes" id="UP000183997">
    <property type="component" value="Unassembled WGS sequence"/>
</dbReference>
<protein>
    <submittedName>
        <fullName evidence="1">Uncharacterized protein</fullName>
    </submittedName>
</protein>
<sequence length="100" mass="11702">MRYFKTAKHVQEDGTVQYGNLPVNFVIGYESDAEVVFPLDEQVELPDHTAIQEIGLAEYRQFIDVLCEQAKQKRDLEYAELLKTTQPQNSIRKLLRFLNR</sequence>
<proteinExistence type="predicted"/>
<dbReference type="EMBL" id="FRAR01000031">
    <property type="protein sequence ID" value="SHK94111.1"/>
    <property type="molecule type" value="Genomic_DNA"/>
</dbReference>
<evidence type="ECO:0000313" key="1">
    <source>
        <dbReference type="EMBL" id="SHK94111.1"/>
    </source>
</evidence>
<reference evidence="2" key="1">
    <citation type="submission" date="2016-11" db="EMBL/GenBank/DDBJ databases">
        <authorList>
            <person name="Varghese N."/>
            <person name="Submissions S."/>
        </authorList>
    </citation>
    <scope>NUCLEOTIDE SEQUENCE [LARGE SCALE GENOMIC DNA]</scope>
    <source>
        <strain evidence="2">DSM 10349</strain>
    </source>
</reference>
<name>A0A1M6WK79_9FIRM</name>
<accession>A0A1M6WK79</accession>
<dbReference type="OrthoDB" id="9851074at2"/>
<dbReference type="RefSeq" id="WP_072917233.1">
    <property type="nucleotide sequence ID" value="NZ_FRAR01000031.1"/>
</dbReference>
<organism evidence="1 2">
    <name type="scientific">Desulforamulus aeronauticus DSM 10349</name>
    <dbReference type="NCBI Taxonomy" id="1121421"/>
    <lineage>
        <taxon>Bacteria</taxon>
        <taxon>Bacillati</taxon>
        <taxon>Bacillota</taxon>
        <taxon>Clostridia</taxon>
        <taxon>Eubacteriales</taxon>
        <taxon>Peptococcaceae</taxon>
        <taxon>Desulforamulus</taxon>
    </lineage>
</organism>
<keyword evidence="2" id="KW-1185">Reference proteome</keyword>
<evidence type="ECO:0000313" key="2">
    <source>
        <dbReference type="Proteomes" id="UP000183997"/>
    </source>
</evidence>
<gene>
    <name evidence="1" type="ORF">SAMN02745123_03671</name>
</gene>
<dbReference type="AlphaFoldDB" id="A0A1M6WK79"/>
<dbReference type="STRING" id="1121421.SAMN02745123_03671"/>